<comment type="caution">
    <text evidence="13">The sequence shown here is derived from an EMBL/GenBank/DDBJ whole genome shotgun (WGS) entry which is preliminary data.</text>
</comment>
<name>A0A1F7U706_9BACT</name>
<organism evidence="13 14">
    <name type="scientific">Candidatus Uhrbacteria bacterium RIFCSPHIGHO2_02_FULL_60_10</name>
    <dbReference type="NCBI Taxonomy" id="1802392"/>
    <lineage>
        <taxon>Bacteria</taxon>
        <taxon>Candidatus Uhriibacteriota</taxon>
    </lineage>
</organism>
<accession>A0A1F7U706</accession>
<dbReference type="CDD" id="cd06163">
    <property type="entry name" value="S2P-M50_PDZ_RseP-like"/>
    <property type="match status" value="1"/>
</dbReference>
<proteinExistence type="inferred from homology"/>
<evidence type="ECO:0000256" key="8">
    <source>
        <dbReference type="ARBA" id="ARBA00022989"/>
    </source>
</evidence>
<gene>
    <name evidence="13" type="ORF">A3C96_02335</name>
</gene>
<evidence type="ECO:0000256" key="10">
    <source>
        <dbReference type="ARBA" id="ARBA00023136"/>
    </source>
</evidence>
<evidence type="ECO:0000259" key="12">
    <source>
        <dbReference type="Pfam" id="PF02163"/>
    </source>
</evidence>
<comment type="cofactor">
    <cofactor evidence="1">
        <name>Zn(2+)</name>
        <dbReference type="ChEBI" id="CHEBI:29105"/>
    </cofactor>
</comment>
<keyword evidence="5 11" id="KW-0812">Transmembrane</keyword>
<evidence type="ECO:0000313" key="13">
    <source>
        <dbReference type="EMBL" id="OGL73527.1"/>
    </source>
</evidence>
<protein>
    <recommendedName>
        <fullName evidence="12">Peptidase M50 domain-containing protein</fullName>
    </recommendedName>
</protein>
<dbReference type="AlphaFoldDB" id="A0A1F7U706"/>
<evidence type="ECO:0000256" key="5">
    <source>
        <dbReference type="ARBA" id="ARBA00022692"/>
    </source>
</evidence>
<keyword evidence="10 11" id="KW-0472">Membrane</keyword>
<evidence type="ECO:0000256" key="11">
    <source>
        <dbReference type="SAM" id="Phobius"/>
    </source>
</evidence>
<evidence type="ECO:0000313" key="14">
    <source>
        <dbReference type="Proteomes" id="UP000177088"/>
    </source>
</evidence>
<dbReference type="PANTHER" id="PTHR42837">
    <property type="entry name" value="REGULATOR OF SIGMA-E PROTEASE RSEP"/>
    <property type="match status" value="1"/>
</dbReference>
<dbReference type="PANTHER" id="PTHR42837:SF2">
    <property type="entry name" value="MEMBRANE METALLOPROTEASE ARASP2, CHLOROPLASTIC-RELATED"/>
    <property type="match status" value="1"/>
</dbReference>
<dbReference type="GO" id="GO:0016020">
    <property type="term" value="C:membrane"/>
    <property type="evidence" value="ECO:0007669"/>
    <property type="project" value="UniProtKB-SubCell"/>
</dbReference>
<evidence type="ECO:0000256" key="1">
    <source>
        <dbReference type="ARBA" id="ARBA00001947"/>
    </source>
</evidence>
<keyword evidence="4" id="KW-0645">Protease</keyword>
<dbReference type="Pfam" id="PF02163">
    <property type="entry name" value="Peptidase_M50"/>
    <property type="match status" value="1"/>
</dbReference>
<evidence type="ECO:0000256" key="7">
    <source>
        <dbReference type="ARBA" id="ARBA00022833"/>
    </source>
</evidence>
<keyword evidence="7" id="KW-0862">Zinc</keyword>
<evidence type="ECO:0000256" key="2">
    <source>
        <dbReference type="ARBA" id="ARBA00004141"/>
    </source>
</evidence>
<dbReference type="Proteomes" id="UP000177088">
    <property type="component" value="Unassembled WGS sequence"/>
</dbReference>
<evidence type="ECO:0000256" key="3">
    <source>
        <dbReference type="ARBA" id="ARBA00007931"/>
    </source>
</evidence>
<feature type="transmembrane region" description="Helical" evidence="11">
    <location>
        <begin position="159"/>
        <end position="176"/>
    </location>
</feature>
<reference evidence="13 14" key="1">
    <citation type="journal article" date="2016" name="Nat. Commun.">
        <title>Thousands of microbial genomes shed light on interconnected biogeochemical processes in an aquifer system.</title>
        <authorList>
            <person name="Anantharaman K."/>
            <person name="Brown C.T."/>
            <person name="Hug L.A."/>
            <person name="Sharon I."/>
            <person name="Castelle C.J."/>
            <person name="Probst A.J."/>
            <person name="Thomas B.C."/>
            <person name="Singh A."/>
            <person name="Wilkins M.J."/>
            <person name="Karaoz U."/>
            <person name="Brodie E.L."/>
            <person name="Williams K.H."/>
            <person name="Hubbard S.S."/>
            <person name="Banfield J.F."/>
        </authorList>
    </citation>
    <scope>NUCLEOTIDE SEQUENCE [LARGE SCALE GENOMIC DNA]</scope>
</reference>
<keyword evidence="6" id="KW-0378">Hydrolase</keyword>
<feature type="transmembrane region" description="Helical" evidence="11">
    <location>
        <begin position="188"/>
        <end position="208"/>
    </location>
</feature>
<dbReference type="GO" id="GO:0004222">
    <property type="term" value="F:metalloendopeptidase activity"/>
    <property type="evidence" value="ECO:0007669"/>
    <property type="project" value="InterPro"/>
</dbReference>
<evidence type="ECO:0000256" key="9">
    <source>
        <dbReference type="ARBA" id="ARBA00023049"/>
    </source>
</evidence>
<feature type="transmembrane region" description="Helical" evidence="11">
    <location>
        <begin position="84"/>
        <end position="109"/>
    </location>
</feature>
<comment type="subcellular location">
    <subcellularLocation>
        <location evidence="2">Membrane</location>
        <topology evidence="2">Multi-pass membrane protein</topology>
    </subcellularLocation>
</comment>
<evidence type="ECO:0000256" key="4">
    <source>
        <dbReference type="ARBA" id="ARBA00022670"/>
    </source>
</evidence>
<feature type="transmembrane region" description="Helical" evidence="11">
    <location>
        <begin position="238"/>
        <end position="260"/>
    </location>
</feature>
<dbReference type="InterPro" id="IPR004387">
    <property type="entry name" value="Pept_M50_Zn"/>
</dbReference>
<feature type="transmembrane region" description="Helical" evidence="11">
    <location>
        <begin position="129"/>
        <end position="152"/>
    </location>
</feature>
<keyword evidence="8 11" id="KW-1133">Transmembrane helix</keyword>
<feature type="transmembrane region" description="Helical" evidence="11">
    <location>
        <begin position="6"/>
        <end position="24"/>
    </location>
</feature>
<feature type="domain" description="Peptidase M50" evidence="12">
    <location>
        <begin position="6"/>
        <end position="250"/>
    </location>
</feature>
<keyword evidence="9" id="KW-0482">Metalloprotease</keyword>
<dbReference type="EMBL" id="MGEA01000056">
    <property type="protein sequence ID" value="OGL73527.1"/>
    <property type="molecule type" value="Genomic_DNA"/>
</dbReference>
<comment type="similarity">
    <text evidence="3">Belongs to the peptidase M50B family.</text>
</comment>
<dbReference type="GO" id="GO:0006508">
    <property type="term" value="P:proteolysis"/>
    <property type="evidence" value="ECO:0007669"/>
    <property type="project" value="UniProtKB-KW"/>
</dbReference>
<dbReference type="InterPro" id="IPR008915">
    <property type="entry name" value="Peptidase_M50"/>
</dbReference>
<sequence length="265" mass="28590">MGLIITLLVFTAIIFVHELGHFLVMRRCGVIIEEFSIGFGPRFAGFVDRRGTVWSLRLIPLGGYVKPRADGEGSLGPLPPGKRFLCFMAGMFMNAIAAFVTLLIMGYVFHRVPLVIWDYLKPLGLPTPLMPAATAFAGSFGLWFATPPLVVYQAVVNGLGLFTNSAGPIGIVQMGMQMGAAPTVGQAVMGYAFFFALMNTAVAGFNLLPIYPLDGGHSLECICEKLLGKARTDRLRPAFRLVGAAIMILLVIGVFASDIIKLIPH</sequence>
<evidence type="ECO:0000256" key="6">
    <source>
        <dbReference type="ARBA" id="ARBA00022801"/>
    </source>
</evidence>